<dbReference type="Proteomes" id="UP000278983">
    <property type="component" value="Unassembled WGS sequence"/>
</dbReference>
<evidence type="ECO:0000313" key="3">
    <source>
        <dbReference type="Proteomes" id="UP000278983"/>
    </source>
</evidence>
<keyword evidence="3" id="KW-1185">Reference proteome</keyword>
<name>A0A3S0P8P8_9BACT</name>
<keyword evidence="1" id="KW-0732">Signal</keyword>
<evidence type="ECO:0008006" key="4">
    <source>
        <dbReference type="Google" id="ProtNLM"/>
    </source>
</evidence>
<dbReference type="Gene3D" id="2.60.120.200">
    <property type="match status" value="1"/>
</dbReference>
<accession>A0A3S0P8P8</accession>
<proteinExistence type="predicted"/>
<evidence type="ECO:0000256" key="1">
    <source>
        <dbReference type="SAM" id="SignalP"/>
    </source>
</evidence>
<dbReference type="OrthoDB" id="1014857at2"/>
<sequence>MKQLNSMTTKVLALCLWLCLFGLVKAQAQETLDFSSLSEDNPQSGISINENYKEALDGNLWKSIFTYAGKKWMAPYKNIYFQQSNSAIDKNAYTSYLVSPALTLSDISGKKLTFEYEATLVKGDIKLQMLVIDKTGATKATIGEITGVVGSKPGDWKVFDATIPADLSGVGFVAFATSGNNANRAQFRVRNIQTVAGALPVTVSVTPQELEFSETNVGETSYKKSVNVLIANFTETPTATLAGNNATDFTIVADALTSTGGTIDVYLTPKSNGTKNATINITAGDAVATVTLTGSAVGGAAPDGPTVQLLEDQFFYNFNGNTPEKWQTAGTVTKLEGVERYNSDTGFGVGIETDAIMGFLKQEIDLKAEGKAVVQGDELECLIHYLTVESAREEGPFRLALNWLDASGNIIESAEKDFICNPDIYFGRRKAWGELKFRTICPAGAEKLVFNIVVAPNSKVRMDDFSVTRLANKDKTPLVAILPQYRTIMGEVGVPAEYPVAIQGMHLGAEQEPNFGGTDADNVMKLSVAKLPDNGTKKATLTMTPTKKGAFVGSDSYSMKFSGAEAENSGSLTLMAYFKGQGATPKIALKEGVTVREMKAAQGKTDEQTLEFDINDVITSVNLAVVQDVAGTFIIDKSQFYYSQPKEQLYNGPVKVTFKPKKAGEFNATLMLTSALADTLRISLKGVCSANPDADVIEKFGEDQKMDPRYTGEAWKNYHKFDLGYWKLDGKWNAANNVTLNKDGVLYLDEIFANGVNNIILEPAANAADCKAQYSIDGGGHWMDAGSADAEGKFTVNTHRPTFIRFVANNEINVTSVSFNLNKAEDREEFSKIEDAMIKSADAEAKALITETFNGLRHTRVLGLEGWQNIAVRGERPFYAWQQKNQAQTEIENEVAQISFFRWATTDRREHETWLISPTLSYNNAESKVLTFSLRFNNPTQDAQEAFGLYVITEKDGQAKQHYINLVDHGPIGVTIEPETWYDYRIDLSKINGLQIDDKFHVAYSFYSPVGGNETSLNFMIDDFTFGRTDLPKINVDKNLLSFSFQTGITTDPQGVNITTERATAPVTVTLLPSKMKSYFKFNNEQLPKEGGFVDVRFKSEDNNTRAAALLVQTRGAEPVIIKLLAQLVGTNGVDTAAGDSNDALAPVFTTDGIRINGKYKTFRIYSAAGQLLKQGSYQENISTLGLTGGVAILQLVTEEGTKSFAFQLK</sequence>
<reference evidence="2 3" key="1">
    <citation type="submission" date="2018-12" db="EMBL/GenBank/DDBJ databases">
        <title>Genome sequencing of Prevotella sp. KCOM 3155 (= JS262).</title>
        <authorList>
            <person name="Kook J.-K."/>
            <person name="Park S.-N."/>
            <person name="Lim Y.K."/>
        </authorList>
    </citation>
    <scope>NUCLEOTIDE SEQUENCE [LARGE SCALE GENOMIC DNA]</scope>
    <source>
        <strain evidence="2 3">KCOM 3155</strain>
    </source>
</reference>
<dbReference type="EMBL" id="RYYU01000001">
    <property type="protein sequence ID" value="RUL59673.1"/>
    <property type="molecule type" value="Genomic_DNA"/>
</dbReference>
<dbReference type="RefSeq" id="WP_126678778.1">
    <property type="nucleotide sequence ID" value="NZ_RYYU01000001.1"/>
</dbReference>
<organism evidence="2 3">
    <name type="scientific">Prevotella koreensis</name>
    <dbReference type="NCBI Taxonomy" id="2490854"/>
    <lineage>
        <taxon>Bacteria</taxon>
        <taxon>Pseudomonadati</taxon>
        <taxon>Bacteroidota</taxon>
        <taxon>Bacteroidia</taxon>
        <taxon>Bacteroidales</taxon>
        <taxon>Prevotellaceae</taxon>
        <taxon>Prevotella</taxon>
    </lineage>
</organism>
<dbReference type="AlphaFoldDB" id="A0A3S0P8P8"/>
<protein>
    <recommendedName>
        <fullName evidence="4">T9SS C-terminal target domain-containing protein</fullName>
    </recommendedName>
</protein>
<evidence type="ECO:0000313" key="2">
    <source>
        <dbReference type="EMBL" id="RUL59673.1"/>
    </source>
</evidence>
<gene>
    <name evidence="2" type="ORF">EHV08_07800</name>
</gene>
<feature type="chain" id="PRO_5018707234" description="T9SS C-terminal target domain-containing protein" evidence="1">
    <location>
        <begin position="27"/>
        <end position="1210"/>
    </location>
</feature>
<comment type="caution">
    <text evidence="2">The sequence shown here is derived from an EMBL/GenBank/DDBJ whole genome shotgun (WGS) entry which is preliminary data.</text>
</comment>
<dbReference type="NCBIfam" id="NF038128">
    <property type="entry name" value="choice_anch_J"/>
    <property type="match status" value="2"/>
</dbReference>
<feature type="signal peptide" evidence="1">
    <location>
        <begin position="1"/>
        <end position="26"/>
    </location>
</feature>